<comment type="function">
    <text evidence="4">Responsible for synthesis of pseudouridine from uracil-65 in transfer RNAs.</text>
</comment>
<evidence type="ECO:0000256" key="4">
    <source>
        <dbReference type="ARBA" id="ARBA00037670"/>
    </source>
</evidence>
<dbReference type="InterPro" id="IPR050188">
    <property type="entry name" value="RluA_PseudoU_synthase"/>
</dbReference>
<dbReference type="Proteomes" id="UP000216107">
    <property type="component" value="Unassembled WGS sequence"/>
</dbReference>
<evidence type="ECO:0000313" key="13">
    <source>
        <dbReference type="Proteomes" id="UP000216107"/>
    </source>
</evidence>
<dbReference type="Pfam" id="PF00849">
    <property type="entry name" value="PseudoU_synth_2"/>
    <property type="match status" value="1"/>
</dbReference>
<dbReference type="InterPro" id="IPR006145">
    <property type="entry name" value="PsdUridine_synth_RsuA/RluA"/>
</dbReference>
<organism evidence="12 13">
    <name type="scientific">Candidatus Dactylopiibacterium carminicum</name>
    <dbReference type="NCBI Taxonomy" id="857335"/>
    <lineage>
        <taxon>Bacteria</taxon>
        <taxon>Pseudomonadati</taxon>
        <taxon>Pseudomonadota</taxon>
        <taxon>Betaproteobacteria</taxon>
        <taxon>Rhodocyclales</taxon>
        <taxon>Rhodocyclaceae</taxon>
        <taxon>Candidatus Dactylopiibacterium</taxon>
    </lineage>
</organism>
<gene>
    <name evidence="11" type="ORF">BGI27_13950</name>
    <name evidence="12" type="ORF">CGU29_13435</name>
</gene>
<proteinExistence type="predicted"/>
<evidence type="ECO:0000256" key="3">
    <source>
        <dbReference type="ARBA" id="ARBA00036607"/>
    </source>
</evidence>
<dbReference type="InterPro" id="IPR020103">
    <property type="entry name" value="PsdUridine_synth_cat_dom_sf"/>
</dbReference>
<sequence length="238" mass="27304">MPILYRDDHLVAVHKPSGLLVHRSELDRHETLFAVQLLRQQIGQWVWPVHRLDRGTSGVLLFALDRETLALAGQAFETREVLKEYLAVVRGWPEDSGSIDHPLKPDNDPRLPQRGEPYAQAALTRYETLARMELPLAADDRYPTSRYALVRLHPETGRRHQLRRHLKHISHPIIGDATHGKGAHNRLIATHFGCHRMLLACTRLELQHPRTGEQLLLQAAPDGDFERLLARLGWSYRL</sequence>
<dbReference type="PANTHER" id="PTHR21600:SF56">
    <property type="entry name" value="TRNA PSEUDOURIDINE SYNTHASE C"/>
    <property type="match status" value="1"/>
</dbReference>
<evidence type="ECO:0000256" key="6">
    <source>
        <dbReference type="ARBA" id="ARBA00040675"/>
    </source>
</evidence>
<evidence type="ECO:0000256" key="8">
    <source>
        <dbReference type="ARBA" id="ARBA00041975"/>
    </source>
</evidence>
<keyword evidence="1" id="KW-0819">tRNA processing</keyword>
<dbReference type="Proteomes" id="UP000623509">
    <property type="component" value="Unassembled WGS sequence"/>
</dbReference>
<dbReference type="InterPro" id="IPR006224">
    <property type="entry name" value="PsdUridine_synth_RluA-like_CS"/>
</dbReference>
<keyword evidence="2" id="KW-0413">Isomerase</keyword>
<dbReference type="OrthoDB" id="9785808at2"/>
<dbReference type="Gene3D" id="3.30.2350.10">
    <property type="entry name" value="Pseudouridine synthase"/>
    <property type="match status" value="1"/>
</dbReference>
<comment type="catalytic activity">
    <reaction evidence="3">
        <text>uridine(65) in tRNA = pseudouridine(65) in tRNA</text>
        <dbReference type="Rhea" id="RHEA:42536"/>
        <dbReference type="Rhea" id="RHEA-COMP:10103"/>
        <dbReference type="Rhea" id="RHEA-COMP:10104"/>
        <dbReference type="ChEBI" id="CHEBI:65314"/>
        <dbReference type="ChEBI" id="CHEBI:65315"/>
        <dbReference type="EC" id="5.4.99.26"/>
    </reaction>
</comment>
<evidence type="ECO:0000256" key="2">
    <source>
        <dbReference type="ARBA" id="ARBA00023235"/>
    </source>
</evidence>
<reference evidence="11 14" key="1">
    <citation type="submission" date="2016-08" db="EMBL/GenBank/DDBJ databases">
        <title>Candidatus Dactylopiibacterium carminicum genome sequence.</title>
        <authorList>
            <person name="Ramirez-Puebla S.T."/>
            <person name="Ormeno-Orrillo E."/>
            <person name="Vera-Ponce De Leon A."/>
            <person name="Luis L."/>
            <person name="Sanchez-Flores A."/>
            <person name="Monica R."/>
            <person name="Martinez-Romero E."/>
        </authorList>
    </citation>
    <scope>NUCLEOTIDE SEQUENCE [LARGE SCALE GENOMIC DNA]</scope>
    <source>
        <strain evidence="11">END1</strain>
    </source>
</reference>
<dbReference type="GO" id="GO:0160149">
    <property type="term" value="F:tRNA pseudouridine(65) synthase activity"/>
    <property type="evidence" value="ECO:0007669"/>
    <property type="project" value="UniProtKB-EC"/>
</dbReference>
<keyword evidence="14" id="KW-1185">Reference proteome</keyword>
<evidence type="ECO:0000313" key="11">
    <source>
        <dbReference type="EMBL" id="KAF7598322.1"/>
    </source>
</evidence>
<feature type="domain" description="Pseudouridine synthase RsuA/RluA-like" evidence="10">
    <location>
        <begin position="9"/>
        <end position="168"/>
    </location>
</feature>
<comment type="caution">
    <text evidence="12">The sequence shown here is derived from an EMBL/GenBank/DDBJ whole genome shotgun (WGS) entry which is preliminary data.</text>
</comment>
<evidence type="ECO:0000256" key="7">
    <source>
        <dbReference type="ARBA" id="ARBA00041803"/>
    </source>
</evidence>
<protein>
    <recommendedName>
        <fullName evidence="6">tRNA pseudouridine synthase C</fullName>
        <ecNumber evidence="5">5.4.99.26</ecNumber>
    </recommendedName>
    <alternativeName>
        <fullName evidence="8">tRNA pseudouridine(65) synthase</fullName>
    </alternativeName>
    <alternativeName>
        <fullName evidence="9">tRNA pseudouridylate synthase C</fullName>
    </alternativeName>
    <alternativeName>
        <fullName evidence="7">tRNA-uridine isomerase C</fullName>
    </alternativeName>
</protein>
<dbReference type="PANTHER" id="PTHR21600">
    <property type="entry name" value="MITOCHONDRIAL RNA PSEUDOURIDINE SYNTHASE"/>
    <property type="match status" value="1"/>
</dbReference>
<accession>A0A272EPR3</accession>
<name>A0A272EPR3_9RHOO</name>
<evidence type="ECO:0000259" key="10">
    <source>
        <dbReference type="Pfam" id="PF00849"/>
    </source>
</evidence>
<dbReference type="SUPFAM" id="SSF55120">
    <property type="entry name" value="Pseudouridine synthase"/>
    <property type="match status" value="1"/>
</dbReference>
<evidence type="ECO:0000256" key="9">
    <source>
        <dbReference type="ARBA" id="ARBA00043049"/>
    </source>
</evidence>
<reference evidence="12 13" key="2">
    <citation type="submission" date="2017-07" db="EMBL/GenBank/DDBJ databases">
        <title>Candidatus Dactylopiibacterium carminicum, a nitrogen-fixing symbiont of the cochineal insect Dactylopius coccus and Dactylopius opuntiae (Hemiptera: Coccoidea: Dactylopiidae).</title>
        <authorList>
            <person name="Vera A."/>
        </authorList>
    </citation>
    <scope>NUCLEOTIDE SEQUENCE [LARGE SCALE GENOMIC DNA]</scope>
    <source>
        <strain evidence="12 13">NFDCM</strain>
    </source>
</reference>
<evidence type="ECO:0000256" key="5">
    <source>
        <dbReference type="ARBA" id="ARBA00038943"/>
    </source>
</evidence>
<dbReference type="EC" id="5.4.99.26" evidence="5"/>
<dbReference type="PROSITE" id="PS01129">
    <property type="entry name" value="PSI_RLU"/>
    <property type="match status" value="1"/>
</dbReference>
<dbReference type="AlphaFoldDB" id="A0A272EPR3"/>
<dbReference type="GO" id="GO:0008033">
    <property type="term" value="P:tRNA processing"/>
    <property type="evidence" value="ECO:0007669"/>
    <property type="project" value="UniProtKB-KW"/>
</dbReference>
<evidence type="ECO:0000313" key="12">
    <source>
        <dbReference type="EMBL" id="PAS92036.1"/>
    </source>
</evidence>
<dbReference type="GO" id="GO:0003723">
    <property type="term" value="F:RNA binding"/>
    <property type="evidence" value="ECO:0007669"/>
    <property type="project" value="InterPro"/>
</dbReference>
<evidence type="ECO:0000313" key="14">
    <source>
        <dbReference type="Proteomes" id="UP000623509"/>
    </source>
</evidence>
<dbReference type="GO" id="GO:0000455">
    <property type="term" value="P:enzyme-directed rRNA pseudouridine synthesis"/>
    <property type="evidence" value="ECO:0007669"/>
    <property type="project" value="TreeGrafter"/>
</dbReference>
<dbReference type="EMBL" id="NMRN01000050">
    <property type="protein sequence ID" value="PAS92036.1"/>
    <property type="molecule type" value="Genomic_DNA"/>
</dbReference>
<dbReference type="EMBL" id="MDUX01000054">
    <property type="protein sequence ID" value="KAF7598322.1"/>
    <property type="molecule type" value="Genomic_DNA"/>
</dbReference>
<evidence type="ECO:0000256" key="1">
    <source>
        <dbReference type="ARBA" id="ARBA00022694"/>
    </source>
</evidence>